<reference evidence="3 4" key="1">
    <citation type="submission" date="2019-12" db="EMBL/GenBank/DDBJ databases">
        <title>Sporaefaciens musculi gen. nov., sp. nov., a novel bacterium isolated from the caecum of an obese mouse.</title>
        <authorList>
            <person name="Rasmussen T.S."/>
            <person name="Streidl T."/>
            <person name="Hitch T.C.A."/>
            <person name="Wortmann E."/>
            <person name="Deptula P."/>
            <person name="Hansen M."/>
            <person name="Nielsen D.S."/>
            <person name="Clavel T."/>
            <person name="Vogensen F.K."/>
        </authorList>
    </citation>
    <scope>NUCLEOTIDE SEQUENCE [LARGE SCALE GENOMIC DNA]</scope>
    <source>
        <strain evidence="3 4">WCA-9-b2</strain>
    </source>
</reference>
<feature type="transmembrane region" description="Helical" evidence="2">
    <location>
        <begin position="215"/>
        <end position="232"/>
    </location>
</feature>
<dbReference type="AlphaFoldDB" id="A0A7X3MLZ1"/>
<comment type="caution">
    <text evidence="3">The sequence shown here is derived from an EMBL/GenBank/DDBJ whole genome shotgun (WGS) entry which is preliminary data.</text>
</comment>
<keyword evidence="2" id="KW-1133">Transmembrane helix</keyword>
<protein>
    <submittedName>
        <fullName evidence="3">Uncharacterized protein</fullName>
    </submittedName>
</protein>
<keyword evidence="4" id="KW-1185">Reference proteome</keyword>
<dbReference type="EMBL" id="WUQX01000001">
    <property type="protein sequence ID" value="MXP78795.1"/>
    <property type="molecule type" value="Genomic_DNA"/>
</dbReference>
<feature type="compositionally biased region" description="Polar residues" evidence="1">
    <location>
        <begin position="38"/>
        <end position="56"/>
    </location>
</feature>
<keyword evidence="2" id="KW-0472">Membrane</keyword>
<feature type="transmembrane region" description="Helical" evidence="2">
    <location>
        <begin position="189"/>
        <end position="209"/>
    </location>
</feature>
<feature type="region of interest" description="Disordered" evidence="1">
    <location>
        <begin position="1"/>
        <end position="116"/>
    </location>
</feature>
<evidence type="ECO:0000313" key="3">
    <source>
        <dbReference type="EMBL" id="MXP78795.1"/>
    </source>
</evidence>
<evidence type="ECO:0000256" key="2">
    <source>
        <dbReference type="SAM" id="Phobius"/>
    </source>
</evidence>
<feature type="compositionally biased region" description="Polar residues" evidence="1">
    <location>
        <begin position="1"/>
        <end position="20"/>
    </location>
</feature>
<organism evidence="3 4">
    <name type="scientific">Sporofaciens musculi</name>
    <dbReference type="NCBI Taxonomy" id="2681861"/>
    <lineage>
        <taxon>Bacteria</taxon>
        <taxon>Bacillati</taxon>
        <taxon>Bacillota</taxon>
        <taxon>Clostridia</taxon>
        <taxon>Lachnospirales</taxon>
        <taxon>Lachnospiraceae</taxon>
        <taxon>Sporofaciens</taxon>
    </lineage>
</organism>
<proteinExistence type="predicted"/>
<feature type="compositionally biased region" description="Low complexity" evidence="1">
    <location>
        <begin position="57"/>
        <end position="83"/>
    </location>
</feature>
<sequence length="245" mass="27689">MSNELNIVNNESLENITETSPGEDKGVKDENKIVPILNKTNSADSENTVPSAETAASQTTEQPTVQTTSQPVVSSSVDSPVQPKAADTSNIRNDAAADYKASASDEDFEHSGKNKKRRSFRFEPDDFDFDEDERPKKRFFHLRSANDEESRDKMILSRIKDEDLMEYLALEQRRLEFLQQAKEAKEKRLLIAFQLLISLAAIVGITYLLQDNPTILISILYIVGIVAALNVWKNPHDKGRGKRYW</sequence>
<evidence type="ECO:0000313" key="4">
    <source>
        <dbReference type="Proteomes" id="UP000460412"/>
    </source>
</evidence>
<name>A0A7X3MLZ1_9FIRM</name>
<dbReference type="Proteomes" id="UP000460412">
    <property type="component" value="Unassembled WGS sequence"/>
</dbReference>
<feature type="compositionally biased region" description="Basic and acidic residues" evidence="1">
    <location>
        <begin position="22"/>
        <end position="32"/>
    </location>
</feature>
<evidence type="ECO:0000256" key="1">
    <source>
        <dbReference type="SAM" id="MobiDB-lite"/>
    </source>
</evidence>
<accession>A0A7X3MLZ1</accession>
<dbReference type="RefSeq" id="WP_159755939.1">
    <property type="nucleotide sequence ID" value="NZ_WUQX01000001.1"/>
</dbReference>
<keyword evidence="2" id="KW-0812">Transmembrane</keyword>
<gene>
    <name evidence="3" type="ORF">GN277_26675</name>
</gene>